<dbReference type="SMART" id="SM00209">
    <property type="entry name" value="TSP1"/>
    <property type="match status" value="1"/>
</dbReference>
<keyword evidence="3" id="KW-0812">Transmembrane</keyword>
<organism evidence="6 7">
    <name type="scientific">Plasmodium ovale</name>
    <name type="common">malaria parasite P. ovale</name>
    <dbReference type="NCBI Taxonomy" id="36330"/>
    <lineage>
        <taxon>Eukaryota</taxon>
        <taxon>Sar</taxon>
        <taxon>Alveolata</taxon>
        <taxon>Apicomplexa</taxon>
        <taxon>Aconoidasida</taxon>
        <taxon>Haemosporida</taxon>
        <taxon>Plasmodiidae</taxon>
        <taxon>Plasmodium</taxon>
        <taxon>Plasmodium (Plasmodium)</taxon>
    </lineage>
</organism>
<dbReference type="Pfam" id="PF19035">
    <property type="entry name" value="TSP1_CCN"/>
    <property type="match status" value="1"/>
</dbReference>
<accession>A0A1C3KMV1</accession>
<dbReference type="GO" id="GO:0005886">
    <property type="term" value="C:plasma membrane"/>
    <property type="evidence" value="ECO:0007669"/>
    <property type="project" value="UniProtKB-SubCell"/>
</dbReference>
<dbReference type="AlphaFoldDB" id="A0A1C3KMV1"/>
<keyword evidence="2" id="KW-1003">Cell membrane</keyword>
<keyword evidence="3" id="KW-0472">Membrane</keyword>
<evidence type="ECO:0000256" key="3">
    <source>
        <dbReference type="SAM" id="Phobius"/>
    </source>
</evidence>
<reference evidence="6 7" key="1">
    <citation type="submission" date="2016-06" db="EMBL/GenBank/DDBJ databases">
        <authorList>
            <consortium name="Pathogen Informatics"/>
        </authorList>
    </citation>
    <scope>NUCLEOTIDE SEQUENCE [LARGE SCALE GENOMIC DNA]</scope>
    <source>
        <strain evidence="6">PowCR01</strain>
    </source>
</reference>
<dbReference type="PROSITE" id="PS50092">
    <property type="entry name" value="TSP1"/>
    <property type="match status" value="1"/>
</dbReference>
<feature type="chain" id="PRO_5008677865" evidence="4">
    <location>
        <begin position="25"/>
        <end position="160"/>
    </location>
</feature>
<feature type="transmembrane region" description="Helical" evidence="3">
    <location>
        <begin position="132"/>
        <end position="155"/>
    </location>
</feature>
<evidence type="ECO:0000259" key="5">
    <source>
        <dbReference type="Pfam" id="PF19035"/>
    </source>
</evidence>
<dbReference type="EMBL" id="LT594506">
    <property type="protein sequence ID" value="SBT75330.1"/>
    <property type="molecule type" value="Genomic_DNA"/>
</dbReference>
<evidence type="ECO:0000256" key="1">
    <source>
        <dbReference type="ARBA" id="ARBA00004236"/>
    </source>
</evidence>
<evidence type="ECO:0000313" key="6">
    <source>
        <dbReference type="EMBL" id="SBT75330.1"/>
    </source>
</evidence>
<dbReference type="GO" id="GO:0007165">
    <property type="term" value="P:signal transduction"/>
    <property type="evidence" value="ECO:0007669"/>
    <property type="project" value="InterPro"/>
</dbReference>
<dbReference type="SUPFAM" id="SSF82895">
    <property type="entry name" value="TSP-1 type 1 repeat"/>
    <property type="match status" value="1"/>
</dbReference>
<sequence length="160" mass="18543">MLISISRYFFFLFLIKSHLNFLFGHNDHSLEKTLQTATLLSSGSILKSRLLKEGDKVHCDTWSEWTACSKTCDVGVKMRVRSSSDKEKSRECSNVTETSVCFIDVCPETPEKRAHDKEEREKNEKKKIFRKYLLIFTIFSAFNIILLLICVIVSIKKKII</sequence>
<dbReference type="InterPro" id="IPR000884">
    <property type="entry name" value="TSP1_rpt"/>
</dbReference>
<proteinExistence type="predicted"/>
<dbReference type="VEuPathDB" id="PlasmoDB:POWCR01_020012500"/>
<feature type="signal peptide" evidence="4">
    <location>
        <begin position="1"/>
        <end position="24"/>
    </location>
</feature>
<keyword evidence="4" id="KW-0732">Signal</keyword>
<dbReference type="OrthoDB" id="446173at2759"/>
<feature type="domain" description="CCN TSP1" evidence="5">
    <location>
        <begin position="59"/>
        <end position="106"/>
    </location>
</feature>
<dbReference type="Proteomes" id="UP000243200">
    <property type="component" value="Chromosome 2"/>
</dbReference>
<name>A0A1C3KMV1_PLAOA</name>
<protein>
    <submittedName>
        <fullName evidence="6">Thrombospondin-related sporozoite protein, putative</fullName>
    </submittedName>
</protein>
<evidence type="ECO:0000256" key="4">
    <source>
        <dbReference type="SAM" id="SignalP"/>
    </source>
</evidence>
<dbReference type="VEuPathDB" id="PlasmoDB:PocGH01_02017900"/>
<keyword evidence="3" id="KW-1133">Transmembrane helix</keyword>
<gene>
    <name evidence="6" type="primary">TRSP</name>
    <name evidence="6" type="ORF">POWCR01_020012500</name>
</gene>
<dbReference type="InterPro" id="IPR043973">
    <property type="entry name" value="TSP1_CCN"/>
</dbReference>
<dbReference type="InterPro" id="IPR036383">
    <property type="entry name" value="TSP1_rpt_sf"/>
</dbReference>
<evidence type="ECO:0000313" key="7">
    <source>
        <dbReference type="Proteomes" id="UP000243200"/>
    </source>
</evidence>
<dbReference type="Gene3D" id="2.20.100.10">
    <property type="entry name" value="Thrombospondin type-1 (TSP1) repeat"/>
    <property type="match status" value="1"/>
</dbReference>
<comment type="subcellular location">
    <subcellularLocation>
        <location evidence="1">Cell membrane</location>
    </subcellularLocation>
</comment>
<evidence type="ECO:0000256" key="2">
    <source>
        <dbReference type="ARBA" id="ARBA00022475"/>
    </source>
</evidence>